<evidence type="ECO:0000313" key="6">
    <source>
        <dbReference type="Proteomes" id="UP001589890"/>
    </source>
</evidence>
<reference evidence="5 6" key="1">
    <citation type="submission" date="2024-09" db="EMBL/GenBank/DDBJ databases">
        <authorList>
            <person name="Sun Q."/>
            <person name="Mori K."/>
        </authorList>
    </citation>
    <scope>NUCLEOTIDE SEQUENCE [LARGE SCALE GENOMIC DNA]</scope>
    <source>
        <strain evidence="5 6">CGMCC 1.15906</strain>
    </source>
</reference>
<proteinExistence type="predicted"/>
<dbReference type="InterPro" id="IPR036390">
    <property type="entry name" value="WH_DNA-bd_sf"/>
</dbReference>
<dbReference type="Pfam" id="PF12802">
    <property type="entry name" value="MarR_2"/>
    <property type="match status" value="1"/>
</dbReference>
<dbReference type="InterPro" id="IPR011991">
    <property type="entry name" value="ArsR-like_HTH"/>
</dbReference>
<accession>A0ABV6QEI1</accession>
<dbReference type="PRINTS" id="PR00033">
    <property type="entry name" value="HTHASNC"/>
</dbReference>
<dbReference type="SUPFAM" id="SSF46785">
    <property type="entry name" value="Winged helix' DNA-binding domain"/>
    <property type="match status" value="1"/>
</dbReference>
<dbReference type="InterPro" id="IPR000485">
    <property type="entry name" value="AsnC-type_HTH_dom"/>
</dbReference>
<evidence type="ECO:0000313" key="5">
    <source>
        <dbReference type="EMBL" id="MFC0623045.1"/>
    </source>
</evidence>
<name>A0ABV6QEI1_9ACTN</name>
<dbReference type="PROSITE" id="PS50995">
    <property type="entry name" value="HTH_MARR_2"/>
    <property type="match status" value="1"/>
</dbReference>
<keyword evidence="1" id="KW-0805">Transcription regulation</keyword>
<dbReference type="RefSeq" id="WP_380043735.1">
    <property type="nucleotide sequence ID" value="NZ_JBHLTC010000002.1"/>
</dbReference>
<sequence>MKDFVDDHIELWRDEQAGIDPRVEGIAVRMQVLVRHLDRRREEALKAHELPHWGFKTLHMLRRGGSPYRATPGELARHLGLSPATLTTRLDAMERAGYLRREHDRDDRRRVLVTLTKEGHAIWERTIEDQQQIEQDLIRQLPAKDQDQLNNLLRRLVLATEG</sequence>
<gene>
    <name evidence="5" type="ORF">ACFFGN_03170</name>
</gene>
<feature type="domain" description="HTH marR-type" evidence="4">
    <location>
        <begin position="23"/>
        <end position="158"/>
    </location>
</feature>
<dbReference type="EMBL" id="JBHLTC010000002">
    <property type="protein sequence ID" value="MFC0623045.1"/>
    <property type="molecule type" value="Genomic_DNA"/>
</dbReference>
<keyword evidence="6" id="KW-1185">Reference proteome</keyword>
<keyword evidence="3" id="KW-0804">Transcription</keyword>
<dbReference type="CDD" id="cd00090">
    <property type="entry name" value="HTH_ARSR"/>
    <property type="match status" value="1"/>
</dbReference>
<keyword evidence="2" id="KW-0238">DNA-binding</keyword>
<dbReference type="InterPro" id="IPR000835">
    <property type="entry name" value="HTH_MarR-typ"/>
</dbReference>
<dbReference type="InterPro" id="IPR036388">
    <property type="entry name" value="WH-like_DNA-bd_sf"/>
</dbReference>
<dbReference type="PANTHER" id="PTHR42756:SF1">
    <property type="entry name" value="TRANSCRIPTIONAL REPRESSOR OF EMRAB OPERON"/>
    <property type="match status" value="1"/>
</dbReference>
<dbReference type="Proteomes" id="UP001589890">
    <property type="component" value="Unassembled WGS sequence"/>
</dbReference>
<dbReference type="PANTHER" id="PTHR42756">
    <property type="entry name" value="TRANSCRIPTIONAL REGULATOR, MARR"/>
    <property type="match status" value="1"/>
</dbReference>
<protein>
    <submittedName>
        <fullName evidence="5">MarR family winged helix-turn-helix transcriptional regulator</fullName>
    </submittedName>
</protein>
<dbReference type="SMART" id="SM00347">
    <property type="entry name" value="HTH_MARR"/>
    <property type="match status" value="1"/>
</dbReference>
<dbReference type="InterPro" id="IPR019885">
    <property type="entry name" value="Tscrpt_reg_HTH_AsnC-type_CS"/>
</dbReference>
<dbReference type="Gene3D" id="1.10.10.10">
    <property type="entry name" value="Winged helix-like DNA-binding domain superfamily/Winged helix DNA-binding domain"/>
    <property type="match status" value="1"/>
</dbReference>
<evidence type="ECO:0000256" key="3">
    <source>
        <dbReference type="ARBA" id="ARBA00023163"/>
    </source>
</evidence>
<evidence type="ECO:0000259" key="4">
    <source>
        <dbReference type="PROSITE" id="PS50995"/>
    </source>
</evidence>
<dbReference type="PRINTS" id="PR00598">
    <property type="entry name" value="HTHMARR"/>
</dbReference>
<evidence type="ECO:0000256" key="1">
    <source>
        <dbReference type="ARBA" id="ARBA00023015"/>
    </source>
</evidence>
<evidence type="ECO:0000256" key="2">
    <source>
        <dbReference type="ARBA" id="ARBA00023125"/>
    </source>
</evidence>
<organism evidence="5 6">
    <name type="scientific">Kribbella deserti</name>
    <dbReference type="NCBI Taxonomy" id="1926257"/>
    <lineage>
        <taxon>Bacteria</taxon>
        <taxon>Bacillati</taxon>
        <taxon>Actinomycetota</taxon>
        <taxon>Actinomycetes</taxon>
        <taxon>Propionibacteriales</taxon>
        <taxon>Kribbellaceae</taxon>
        <taxon>Kribbella</taxon>
    </lineage>
</organism>
<dbReference type="PROSITE" id="PS00519">
    <property type="entry name" value="HTH_ASNC_1"/>
    <property type="match status" value="1"/>
</dbReference>
<comment type="caution">
    <text evidence="5">The sequence shown here is derived from an EMBL/GenBank/DDBJ whole genome shotgun (WGS) entry which is preliminary data.</text>
</comment>